<evidence type="ECO:0000313" key="2">
    <source>
        <dbReference type="EMBL" id="PNL61123.1"/>
    </source>
</evidence>
<evidence type="ECO:0008006" key="4">
    <source>
        <dbReference type="Google" id="ProtNLM"/>
    </source>
</evidence>
<evidence type="ECO:0000313" key="3">
    <source>
        <dbReference type="Proteomes" id="UP000192511"/>
    </source>
</evidence>
<feature type="region of interest" description="Disordered" evidence="1">
    <location>
        <begin position="218"/>
        <end position="240"/>
    </location>
</feature>
<dbReference type="AlphaFoldDB" id="A0AAX0WRI0"/>
<evidence type="ECO:0000256" key="1">
    <source>
        <dbReference type="SAM" id="MobiDB-lite"/>
    </source>
</evidence>
<feature type="compositionally biased region" description="Polar residues" evidence="1">
    <location>
        <begin position="221"/>
        <end position="240"/>
    </location>
</feature>
<comment type="caution">
    <text evidence="2">The sequence shown here is derived from an EMBL/GenBank/DDBJ whole genome shotgun (WGS) entry which is preliminary data.</text>
</comment>
<accession>A0AAX0WRI0</accession>
<proteinExistence type="predicted"/>
<organism evidence="2 3">
    <name type="scientific">Legionella anisa</name>
    <dbReference type="NCBI Taxonomy" id="28082"/>
    <lineage>
        <taxon>Bacteria</taxon>
        <taxon>Pseudomonadati</taxon>
        <taxon>Pseudomonadota</taxon>
        <taxon>Gammaproteobacteria</taxon>
        <taxon>Legionellales</taxon>
        <taxon>Legionellaceae</taxon>
        <taxon>Legionella</taxon>
    </lineage>
</organism>
<dbReference type="RefSeq" id="WP_058388710.1">
    <property type="nucleotide sequence ID" value="NZ_CAAAHR010000072.1"/>
</dbReference>
<keyword evidence="3" id="KW-1185">Reference proteome</keyword>
<dbReference type="Proteomes" id="UP000192511">
    <property type="component" value="Unassembled WGS sequence"/>
</dbReference>
<reference evidence="2" key="1">
    <citation type="submission" date="2017-12" db="EMBL/GenBank/DDBJ databases">
        <title>FDA dAtabase for Regulatory Grade micrObial Sequences (FDA-ARGOS): Supporting development and validation of Infectious Disease Dx tests.</title>
        <authorList>
            <person name="Kerrigan L."/>
            <person name="Tallon L.J."/>
            <person name="Sadzewicz L."/>
            <person name="Sengamalay N."/>
            <person name="Ott S."/>
            <person name="Godinez A."/>
            <person name="Nagaraj S."/>
            <person name="Vavikolanu K."/>
            <person name="Vyas G."/>
            <person name="Nadendla S."/>
            <person name="Aluvathingal J."/>
            <person name="Sichtig H."/>
        </authorList>
    </citation>
    <scope>NUCLEOTIDE SEQUENCE [LARGE SCALE GENOMIC DNA]</scope>
    <source>
        <strain evidence="2">FDAARGOS_200</strain>
    </source>
</reference>
<sequence length="240" mass="28181">MIILYIPFHEENDLIAHALHWKETLNDQNILIVQHGGPIHYKLMEREHLTIYVLAHGIDNLLEHLHLASTCTITKQSTHLGIDKIAERFNSDFVYLHHRIGNIKLYFCNNKGNQQSIAEKFNRHLVLFDAYIDYYAGTIFSPSTNKKKYSYYHGKWYASSNVRKTLYQSKIREDSDDKISIKQLSLLNFLGNAKEKRLDLMCERQKKARHKLLMQRRNEYQKSGSVETQTAESNQPTCLR</sequence>
<name>A0AAX0WRI0_9GAMM</name>
<dbReference type="EMBL" id="NBTX02000004">
    <property type="protein sequence ID" value="PNL61123.1"/>
    <property type="molecule type" value="Genomic_DNA"/>
</dbReference>
<dbReference type="GeneID" id="98066538"/>
<gene>
    <name evidence="2" type="ORF">A6J39_007790</name>
</gene>
<protein>
    <recommendedName>
        <fullName evidence="4">RNA binding protein (Contains ribosomal protein S1 domain)</fullName>
    </recommendedName>
</protein>